<protein>
    <recommendedName>
        <fullName evidence="2">histidine kinase</fullName>
        <ecNumber evidence="2">2.7.13.3</ecNumber>
    </recommendedName>
</protein>
<dbReference type="GO" id="GO:0004673">
    <property type="term" value="F:protein histidine kinase activity"/>
    <property type="evidence" value="ECO:0007669"/>
    <property type="project" value="UniProtKB-EC"/>
</dbReference>
<gene>
    <name evidence="8" type="primary">zraS_24</name>
    <name evidence="8" type="ORF">GALL_310720</name>
</gene>
<dbReference type="SMART" id="SM00387">
    <property type="entry name" value="HATPase_c"/>
    <property type="match status" value="1"/>
</dbReference>
<dbReference type="InterPro" id="IPR004358">
    <property type="entry name" value="Sig_transdc_His_kin-like_C"/>
</dbReference>
<dbReference type="InterPro" id="IPR005467">
    <property type="entry name" value="His_kinase_dom"/>
</dbReference>
<comment type="caution">
    <text evidence="8">The sequence shown here is derived from an EMBL/GenBank/DDBJ whole genome shotgun (WGS) entry which is preliminary data.</text>
</comment>
<dbReference type="AlphaFoldDB" id="A0A1J5QUU7"/>
<dbReference type="SUPFAM" id="SSF55874">
    <property type="entry name" value="ATPase domain of HSP90 chaperone/DNA topoisomerase II/histidine kinase"/>
    <property type="match status" value="1"/>
</dbReference>
<evidence type="ECO:0000256" key="2">
    <source>
        <dbReference type="ARBA" id="ARBA00012438"/>
    </source>
</evidence>
<keyword evidence="5" id="KW-0418">Kinase</keyword>
<dbReference type="PANTHER" id="PTHR44936">
    <property type="entry name" value="SENSOR PROTEIN CREC"/>
    <property type="match status" value="1"/>
</dbReference>
<dbReference type="EC" id="2.7.13.3" evidence="2"/>
<evidence type="ECO:0000256" key="5">
    <source>
        <dbReference type="ARBA" id="ARBA00022777"/>
    </source>
</evidence>
<evidence type="ECO:0000259" key="7">
    <source>
        <dbReference type="PROSITE" id="PS50109"/>
    </source>
</evidence>
<organism evidence="8">
    <name type="scientific">mine drainage metagenome</name>
    <dbReference type="NCBI Taxonomy" id="410659"/>
    <lineage>
        <taxon>unclassified sequences</taxon>
        <taxon>metagenomes</taxon>
        <taxon>ecological metagenomes</taxon>
    </lineage>
</organism>
<keyword evidence="3 8" id="KW-0808">Transferase</keyword>
<accession>A0A1J5QUU7</accession>
<dbReference type="PROSITE" id="PS50109">
    <property type="entry name" value="HIS_KIN"/>
    <property type="match status" value="1"/>
</dbReference>
<keyword evidence="6" id="KW-0067">ATP-binding</keyword>
<dbReference type="GO" id="GO:0005524">
    <property type="term" value="F:ATP binding"/>
    <property type="evidence" value="ECO:0007669"/>
    <property type="project" value="UniProtKB-KW"/>
</dbReference>
<dbReference type="InterPro" id="IPR036890">
    <property type="entry name" value="HATPase_C_sf"/>
</dbReference>
<sequence>MSFEIRYEYRNVGVTLVDELLLLVQRAESFVLLGCQGGGKRLVLAMLGRRLREENRRYLSVFFPDNEAIVTEAELLKKLTGRLVNHSCPEIVAALAGSSSLDDWFYRLSRTGHGSSLPISFANIDCLAQPLKEQFLAHIRNSVERRHLVVGLTGESLLARTLARETSPFKCVYQFVLTGHDLECSRVFFLKRVEACSLKFSDDADPSWNTEAAFKCLFNYSGGNVNILRAILWCLSERRLRYDNSLPEHTGYRKCEIEGFSFYRALPLFGFKPFHAAKSLIEQDRDVLGRLEDLLDKVLLAIDQGQPEHEACLTACIEVPEATAKPEALELAGILRRDPDMTHLRFASIYVAEFALRYFSWTCRGDFHAKQGDWPTAFSRYRLVTAPERRWRPINEQDFRIMRTIVNRLCREFAELATKQDALVHLPHLLEDAGQLLFGLSNARILQLSEDGRWSPIGETEVVGGFDDIIRQLCETEPAPSALRHPGESYFLHLNATKRTLLVLTRPGKDELKPRHALLFESQPRGPVIENLRQRLLETVATNFLTCYNDARMRLRTLGSRFRLADATQRLFQEESVLHSLEALGSYLKTEFFASGVRLFLIDAQSGDLRSSKSWGYKNLALKHAFDSGSLVLKKGSDPELWAALVEKKPISFRWCPPDHHTISASTTDLHYRRIESNAYSALVERNPGDYWIDFPLFVGEQPFGKLTLAFLSDAAPPQRYVEDLGVISEILGQHLRQLDLAAVKLAEMRTLQQRAIAVAAHDLATRIVALPLLLAEYSTLEETIAPEHQDDLPSINARFRAKLNSVMHVLERAKLQLSEVRPVHSDVDLIEVAREALRLIASDKGLGTTIISHPGEDTKFIISGDQSHLEGVFSELVSDSISMFLAQSGLKVQVAFSSPQADNRVIIDYIDNGPGVPDDLKEKIFEYFFSHRPGQRRKGMGLGLAYVRETLQAHGGSIVEIGKFGQGSHFKIILPIRSPSP</sequence>
<dbReference type="Pfam" id="PF02518">
    <property type="entry name" value="HATPase_c"/>
    <property type="match status" value="1"/>
</dbReference>
<dbReference type="PANTHER" id="PTHR44936:SF10">
    <property type="entry name" value="SENSOR PROTEIN RSTB"/>
    <property type="match status" value="1"/>
</dbReference>
<dbReference type="InterPro" id="IPR003594">
    <property type="entry name" value="HATPase_dom"/>
</dbReference>
<evidence type="ECO:0000256" key="3">
    <source>
        <dbReference type="ARBA" id="ARBA00022679"/>
    </source>
</evidence>
<proteinExistence type="predicted"/>
<evidence type="ECO:0000313" key="8">
    <source>
        <dbReference type="EMBL" id="OIQ87082.1"/>
    </source>
</evidence>
<feature type="domain" description="Histidine kinase" evidence="7">
    <location>
        <begin position="759"/>
        <end position="979"/>
    </location>
</feature>
<dbReference type="CDD" id="cd00075">
    <property type="entry name" value="HATPase"/>
    <property type="match status" value="1"/>
</dbReference>
<evidence type="ECO:0000256" key="4">
    <source>
        <dbReference type="ARBA" id="ARBA00022741"/>
    </source>
</evidence>
<dbReference type="EMBL" id="MLJW01000442">
    <property type="protein sequence ID" value="OIQ87082.1"/>
    <property type="molecule type" value="Genomic_DNA"/>
</dbReference>
<dbReference type="Gene3D" id="3.30.565.10">
    <property type="entry name" value="Histidine kinase-like ATPase, C-terminal domain"/>
    <property type="match status" value="1"/>
</dbReference>
<dbReference type="InterPro" id="IPR050980">
    <property type="entry name" value="2C_sensor_his_kinase"/>
</dbReference>
<comment type="catalytic activity">
    <reaction evidence="1">
        <text>ATP + protein L-histidine = ADP + protein N-phospho-L-histidine.</text>
        <dbReference type="EC" id="2.7.13.3"/>
    </reaction>
</comment>
<keyword evidence="4" id="KW-0547">Nucleotide-binding</keyword>
<name>A0A1J5QUU7_9ZZZZ</name>
<dbReference type="PRINTS" id="PR00344">
    <property type="entry name" value="BCTRLSENSOR"/>
</dbReference>
<evidence type="ECO:0000256" key="6">
    <source>
        <dbReference type="ARBA" id="ARBA00022840"/>
    </source>
</evidence>
<reference evidence="8" key="1">
    <citation type="submission" date="2016-10" db="EMBL/GenBank/DDBJ databases">
        <title>Sequence of Gallionella enrichment culture.</title>
        <authorList>
            <person name="Poehlein A."/>
            <person name="Muehling M."/>
            <person name="Daniel R."/>
        </authorList>
    </citation>
    <scope>NUCLEOTIDE SEQUENCE</scope>
</reference>
<evidence type="ECO:0000256" key="1">
    <source>
        <dbReference type="ARBA" id="ARBA00000085"/>
    </source>
</evidence>